<dbReference type="AlphaFoldDB" id="A0AAW0BPC9"/>
<keyword evidence="4" id="KW-1185">Reference proteome</keyword>
<proteinExistence type="predicted"/>
<evidence type="ECO:0000313" key="3">
    <source>
        <dbReference type="EMBL" id="KAK7027895.1"/>
    </source>
</evidence>
<feature type="region of interest" description="Disordered" evidence="1">
    <location>
        <begin position="138"/>
        <end position="220"/>
    </location>
</feature>
<evidence type="ECO:0000256" key="2">
    <source>
        <dbReference type="SAM" id="Phobius"/>
    </source>
</evidence>
<accession>A0AAW0BPC9</accession>
<feature type="compositionally biased region" description="Basic and acidic residues" evidence="1">
    <location>
        <begin position="164"/>
        <end position="175"/>
    </location>
</feature>
<comment type="caution">
    <text evidence="3">The sequence shown here is derived from an EMBL/GenBank/DDBJ whole genome shotgun (WGS) entry which is preliminary data.</text>
</comment>
<protein>
    <submittedName>
        <fullName evidence="3">Uncharacterized protein</fullName>
    </submittedName>
</protein>
<dbReference type="EMBL" id="JAYKXP010000093">
    <property type="protein sequence ID" value="KAK7027895.1"/>
    <property type="molecule type" value="Genomic_DNA"/>
</dbReference>
<reference evidence="3 4" key="1">
    <citation type="submission" date="2024-01" db="EMBL/GenBank/DDBJ databases">
        <title>A draft genome for a cacao thread blight-causing isolate of Paramarasmius palmivorus.</title>
        <authorList>
            <person name="Baruah I.K."/>
            <person name="Bukari Y."/>
            <person name="Amoako-Attah I."/>
            <person name="Meinhardt L.W."/>
            <person name="Bailey B.A."/>
            <person name="Cohen S.P."/>
        </authorList>
    </citation>
    <scope>NUCLEOTIDE SEQUENCE [LARGE SCALE GENOMIC DNA]</scope>
    <source>
        <strain evidence="3 4">GH-12</strain>
    </source>
</reference>
<evidence type="ECO:0000313" key="4">
    <source>
        <dbReference type="Proteomes" id="UP001383192"/>
    </source>
</evidence>
<gene>
    <name evidence="3" type="ORF">VNI00_015111</name>
</gene>
<evidence type="ECO:0000256" key="1">
    <source>
        <dbReference type="SAM" id="MobiDB-lite"/>
    </source>
</evidence>
<name>A0AAW0BPC9_9AGAR</name>
<sequence>MKQANNENGSLLRPRQFDPDAVPSGAGISGITTVAELPGTFVFDTSAPAGGATGVPDFRISTTRNSPTSDVIKESNSPVATGAASVGTLKHSALVGAIVGPVIFVACAVITTLVLCRRRAHRRKNQVSVDKITPITPYPTTVPFKEKQSRYSPKQGETEDEMERESVRVSPHDVGDSPSLAGTRVPVWGTRTRASREPPSPSDGSDSYVIDIPPEYENAV</sequence>
<dbReference type="Proteomes" id="UP001383192">
    <property type="component" value="Unassembled WGS sequence"/>
</dbReference>
<organism evidence="3 4">
    <name type="scientific">Paramarasmius palmivorus</name>
    <dbReference type="NCBI Taxonomy" id="297713"/>
    <lineage>
        <taxon>Eukaryota</taxon>
        <taxon>Fungi</taxon>
        <taxon>Dikarya</taxon>
        <taxon>Basidiomycota</taxon>
        <taxon>Agaricomycotina</taxon>
        <taxon>Agaricomycetes</taxon>
        <taxon>Agaricomycetidae</taxon>
        <taxon>Agaricales</taxon>
        <taxon>Marasmiineae</taxon>
        <taxon>Marasmiaceae</taxon>
        <taxon>Paramarasmius</taxon>
    </lineage>
</organism>
<keyword evidence="2" id="KW-1133">Transmembrane helix</keyword>
<feature type="transmembrane region" description="Helical" evidence="2">
    <location>
        <begin position="93"/>
        <end position="116"/>
    </location>
</feature>
<keyword evidence="2" id="KW-0812">Transmembrane</keyword>
<feature type="region of interest" description="Disordered" evidence="1">
    <location>
        <begin position="54"/>
        <end position="74"/>
    </location>
</feature>
<keyword evidence="2" id="KW-0472">Membrane</keyword>
<feature type="compositionally biased region" description="Polar residues" evidence="1">
    <location>
        <begin position="60"/>
        <end position="74"/>
    </location>
</feature>